<keyword evidence="5 6" id="KW-0472">Membrane</keyword>
<dbReference type="STRING" id="1071378.G0WAC3"/>
<dbReference type="GO" id="GO:0032977">
    <property type="term" value="F:membrane insertase activity"/>
    <property type="evidence" value="ECO:0007669"/>
    <property type="project" value="EnsemblFungi"/>
</dbReference>
<evidence type="ECO:0000256" key="6">
    <source>
        <dbReference type="SAM" id="Phobius"/>
    </source>
</evidence>
<dbReference type="EMBL" id="HE580270">
    <property type="protein sequence ID" value="CCD24734.1"/>
    <property type="molecule type" value="Genomic_DNA"/>
</dbReference>
<reference evidence="7 8" key="1">
    <citation type="journal article" date="2011" name="Proc. Natl. Acad. Sci. U.S.A.">
        <title>Evolutionary erosion of yeast sex chromosomes by mating-type switching accidents.</title>
        <authorList>
            <person name="Gordon J.L."/>
            <person name="Armisen D."/>
            <person name="Proux-Wera E."/>
            <person name="Oheigeartaigh S.S."/>
            <person name="Byrne K.P."/>
            <person name="Wolfe K.H."/>
        </authorList>
    </citation>
    <scope>NUCLEOTIDE SEQUENCE [LARGE SCALE GENOMIC DNA]</scope>
    <source>
        <strain evidence="8">ATCC 10597 / BCRC 20456 / CBS 421 / NBRC 0211 / NRRL Y-12639</strain>
    </source>
</reference>
<evidence type="ECO:0000256" key="1">
    <source>
        <dbReference type="ARBA" id="ARBA00004141"/>
    </source>
</evidence>
<dbReference type="Proteomes" id="UP000000689">
    <property type="component" value="Chromosome 4"/>
</dbReference>
<feature type="transmembrane region" description="Helical" evidence="6">
    <location>
        <begin position="169"/>
        <end position="190"/>
    </location>
</feature>
<dbReference type="InterPro" id="IPR001708">
    <property type="entry name" value="YidC/ALB3/OXA1/COX18"/>
</dbReference>
<feature type="transmembrane region" description="Helical" evidence="6">
    <location>
        <begin position="279"/>
        <end position="300"/>
    </location>
</feature>
<sequence>MMLSRISKTNLGQQAWRNTGLRHNSRIISSIFPRRQVHMETFQPISDIFITLHETSGIPWLFMVPMMTLTLRSLVTLPLSIWQRKRIVKQQELRKIVQATTPILQLRLAAQTLQKKKQQGNAIAGELAMLSSPTSKASLVLTPEQIKQMAIKETRKRQKKLFKKYNVPLWKNVVLPLVQIPLWVTISMGIRNLVDRRFFEVGEQWAKDFDIDGIDLSGPLDPLPMLVPIVLGTFSLLNVEFNGKMMLNKDTNLVGIKTYTDESTTLAQSMRSIMNVSRMGCIFMMGVSSQTSILLALYWISSQFFSLVQNMILDKVWPYQR</sequence>
<dbReference type="KEGG" id="ndi:NDAI_0D04200"/>
<keyword evidence="8" id="KW-1185">Reference proteome</keyword>
<dbReference type="GeneID" id="11495034"/>
<evidence type="ECO:0000256" key="5">
    <source>
        <dbReference type="ARBA" id="ARBA00023136"/>
    </source>
</evidence>
<feature type="transmembrane region" description="Helical" evidence="6">
    <location>
        <begin position="222"/>
        <end position="239"/>
    </location>
</feature>
<dbReference type="HOGENOM" id="CLU_029282_2_1_1"/>
<keyword evidence="4 6" id="KW-1133">Transmembrane helix</keyword>
<protein>
    <submittedName>
        <fullName evidence="7">Uncharacterized protein</fullName>
    </submittedName>
</protein>
<evidence type="ECO:0000313" key="7">
    <source>
        <dbReference type="EMBL" id="CCD24734.1"/>
    </source>
</evidence>
<accession>G0WAC3</accession>
<evidence type="ECO:0000256" key="2">
    <source>
        <dbReference type="ARBA" id="ARBA00009877"/>
    </source>
</evidence>
<evidence type="ECO:0000256" key="4">
    <source>
        <dbReference type="ARBA" id="ARBA00022989"/>
    </source>
</evidence>
<dbReference type="eggNOG" id="KOG1239">
    <property type="taxonomic scope" value="Eukaryota"/>
</dbReference>
<dbReference type="OMA" id="WQRKRIV"/>
<dbReference type="GO" id="GO:0033617">
    <property type="term" value="P:mitochondrial respiratory chain complex IV assembly"/>
    <property type="evidence" value="ECO:0007669"/>
    <property type="project" value="TreeGrafter"/>
</dbReference>
<dbReference type="AlphaFoldDB" id="G0WAC3"/>
<dbReference type="GO" id="GO:0005743">
    <property type="term" value="C:mitochondrial inner membrane"/>
    <property type="evidence" value="ECO:0007669"/>
    <property type="project" value="EnsemblFungi"/>
</dbReference>
<comment type="subcellular location">
    <subcellularLocation>
        <location evidence="1">Membrane</location>
        <topology evidence="1">Multi-pass membrane protein</topology>
    </subcellularLocation>
</comment>
<comment type="similarity">
    <text evidence="2">Belongs to the OXA1/ALB3/YidC family.</text>
</comment>
<name>G0WAC3_NAUDC</name>
<proteinExistence type="inferred from homology"/>
<organism evidence="7 8">
    <name type="scientific">Naumovozyma dairenensis (strain ATCC 10597 / BCRC 20456 / CBS 421 / NBRC 0211 / NRRL Y-12639)</name>
    <name type="common">Saccharomyces dairenensis</name>
    <dbReference type="NCBI Taxonomy" id="1071378"/>
    <lineage>
        <taxon>Eukaryota</taxon>
        <taxon>Fungi</taxon>
        <taxon>Dikarya</taxon>
        <taxon>Ascomycota</taxon>
        <taxon>Saccharomycotina</taxon>
        <taxon>Saccharomycetes</taxon>
        <taxon>Saccharomycetales</taxon>
        <taxon>Saccharomycetaceae</taxon>
        <taxon>Naumovozyma</taxon>
    </lineage>
</organism>
<evidence type="ECO:0000256" key="3">
    <source>
        <dbReference type="ARBA" id="ARBA00022692"/>
    </source>
</evidence>
<dbReference type="OrthoDB" id="2148490at2759"/>
<evidence type="ECO:0000313" key="8">
    <source>
        <dbReference type="Proteomes" id="UP000000689"/>
    </source>
</evidence>
<dbReference type="RefSeq" id="XP_003669977.1">
    <property type="nucleotide sequence ID" value="XM_003669929.1"/>
</dbReference>
<dbReference type="GO" id="GO:0032979">
    <property type="term" value="P:protein insertion into mitochondrial inner membrane from matrix"/>
    <property type="evidence" value="ECO:0007669"/>
    <property type="project" value="EnsemblFungi"/>
</dbReference>
<dbReference type="PANTHER" id="PTHR12428:SF65">
    <property type="entry name" value="CYTOCHROME C OXIDASE ASSEMBLY PROTEIN COX18, MITOCHONDRIAL"/>
    <property type="match status" value="1"/>
</dbReference>
<dbReference type="PANTHER" id="PTHR12428">
    <property type="entry name" value="OXA1"/>
    <property type="match status" value="1"/>
</dbReference>
<keyword evidence="3 6" id="KW-0812">Transmembrane</keyword>
<gene>
    <name evidence="7" type="primary">NDAI0D04200</name>
    <name evidence="7" type="ordered locus">NDAI_0D04200</name>
</gene>